<accession>A0ABY0GWM9</accession>
<dbReference type="SUPFAM" id="SSF47095">
    <property type="entry name" value="HMG-box"/>
    <property type="match status" value="1"/>
</dbReference>
<sequence>MAPQNMNPPSLPPTVEEAYRRKCVQLKQRTKEIEDENDAYRLRLTRLKRQIQKSRLERAFLLEQISRRTSTNVEDSEGSPSPPPTPQEKPLRTKRAHRKPSLLPTGEGGNGNPNATFISQNLNTLSPSSDAFSHSQLDSQKEHAGSRATASNGVAKPAKRPSNAFEIYCKDMRPVLQATHKDKIAAGEFRIEEELARGWKDLPEKEKDEFKVRFEQELDHWREEREAYKRSTKEAAAAAAAAAARDRLRGRDSSFGGRRGAGGGAGRSVRVGDSIQGDDADDDQDIEMAEADLRPGGSATADPDQYETEVEEDNDGPVDD</sequence>
<feature type="compositionally biased region" description="Acidic residues" evidence="5">
    <location>
        <begin position="304"/>
        <end position="320"/>
    </location>
</feature>
<comment type="caution">
    <text evidence="7">The sequence shown here is derived from an EMBL/GenBank/DDBJ whole genome shotgun (WGS) entry which is preliminary data.</text>
</comment>
<comment type="subcellular location">
    <subcellularLocation>
        <location evidence="1">Nucleus</location>
    </subcellularLocation>
</comment>
<feature type="DNA-binding region" description="HMG box" evidence="3">
    <location>
        <begin position="158"/>
        <end position="229"/>
    </location>
</feature>
<dbReference type="EMBL" id="QJNS01000350">
    <property type="protein sequence ID" value="RYO79008.1"/>
    <property type="molecule type" value="Genomic_DNA"/>
</dbReference>
<dbReference type="PROSITE" id="PS50118">
    <property type="entry name" value="HMG_BOX_2"/>
    <property type="match status" value="1"/>
</dbReference>
<name>A0ABY0GWM9_9PEZI</name>
<dbReference type="Proteomes" id="UP000294003">
    <property type="component" value="Unassembled WGS sequence"/>
</dbReference>
<dbReference type="Gene3D" id="1.10.30.10">
    <property type="entry name" value="High mobility group box domain"/>
    <property type="match status" value="1"/>
</dbReference>
<organism evidence="7 8">
    <name type="scientific">Monosporascus cannonballus</name>
    <dbReference type="NCBI Taxonomy" id="155416"/>
    <lineage>
        <taxon>Eukaryota</taxon>
        <taxon>Fungi</taxon>
        <taxon>Dikarya</taxon>
        <taxon>Ascomycota</taxon>
        <taxon>Pezizomycotina</taxon>
        <taxon>Sordariomycetes</taxon>
        <taxon>Xylariomycetidae</taxon>
        <taxon>Xylariales</taxon>
        <taxon>Xylariales incertae sedis</taxon>
        <taxon>Monosporascus</taxon>
    </lineage>
</organism>
<dbReference type="InterPro" id="IPR056513">
    <property type="entry name" value="INO80F"/>
</dbReference>
<feature type="domain" description="HMG box" evidence="6">
    <location>
        <begin position="158"/>
        <end position="229"/>
    </location>
</feature>
<evidence type="ECO:0000313" key="8">
    <source>
        <dbReference type="Proteomes" id="UP000294003"/>
    </source>
</evidence>
<feature type="compositionally biased region" description="Gly residues" evidence="5">
    <location>
        <begin position="257"/>
        <end position="266"/>
    </location>
</feature>
<dbReference type="Pfam" id="PF00505">
    <property type="entry name" value="HMG_box"/>
    <property type="match status" value="1"/>
</dbReference>
<keyword evidence="8" id="KW-1185">Reference proteome</keyword>
<evidence type="ECO:0000256" key="3">
    <source>
        <dbReference type="PROSITE-ProRule" id="PRU00267"/>
    </source>
</evidence>
<proteinExistence type="predicted"/>
<gene>
    <name evidence="7" type="ORF">DL762_008373</name>
</gene>
<feature type="compositionally biased region" description="Acidic residues" evidence="5">
    <location>
        <begin position="276"/>
        <end position="290"/>
    </location>
</feature>
<reference evidence="7 8" key="1">
    <citation type="submission" date="2018-06" db="EMBL/GenBank/DDBJ databases">
        <title>Complete Genomes of Monosporascus.</title>
        <authorList>
            <person name="Robinson A.J."/>
            <person name="Natvig D.O."/>
        </authorList>
    </citation>
    <scope>NUCLEOTIDE SEQUENCE [LARGE SCALE GENOMIC DNA]</scope>
    <source>
        <strain evidence="7 8">CBS 609.92</strain>
    </source>
</reference>
<evidence type="ECO:0000256" key="4">
    <source>
        <dbReference type="SAM" id="Coils"/>
    </source>
</evidence>
<evidence type="ECO:0000259" key="6">
    <source>
        <dbReference type="PROSITE" id="PS50118"/>
    </source>
</evidence>
<dbReference type="InterPro" id="IPR036910">
    <property type="entry name" value="HMG_box_dom_sf"/>
</dbReference>
<keyword evidence="4" id="KW-0175">Coiled coil</keyword>
<evidence type="ECO:0000313" key="7">
    <source>
        <dbReference type="EMBL" id="RYO79008.1"/>
    </source>
</evidence>
<keyword evidence="2 3" id="KW-0539">Nucleus</keyword>
<evidence type="ECO:0000256" key="5">
    <source>
        <dbReference type="SAM" id="MobiDB-lite"/>
    </source>
</evidence>
<feature type="compositionally biased region" description="Polar residues" evidence="5">
    <location>
        <begin position="112"/>
        <end position="138"/>
    </location>
</feature>
<feature type="region of interest" description="Disordered" evidence="5">
    <location>
        <begin position="229"/>
        <end position="320"/>
    </location>
</feature>
<evidence type="ECO:0000256" key="1">
    <source>
        <dbReference type="ARBA" id="ARBA00004123"/>
    </source>
</evidence>
<feature type="coiled-coil region" evidence="4">
    <location>
        <begin position="16"/>
        <end position="64"/>
    </location>
</feature>
<evidence type="ECO:0000256" key="2">
    <source>
        <dbReference type="ARBA" id="ARBA00023242"/>
    </source>
</evidence>
<dbReference type="InterPro" id="IPR009071">
    <property type="entry name" value="HMG_box_dom"/>
</dbReference>
<dbReference type="Pfam" id="PF24245">
    <property type="entry name" value="INO80F"/>
    <property type="match status" value="1"/>
</dbReference>
<feature type="region of interest" description="Disordered" evidence="5">
    <location>
        <begin position="69"/>
        <end position="159"/>
    </location>
</feature>
<dbReference type="SMART" id="SM00398">
    <property type="entry name" value="HMG"/>
    <property type="match status" value="1"/>
</dbReference>
<keyword evidence="3" id="KW-0238">DNA-binding</keyword>
<protein>
    <recommendedName>
        <fullName evidence="6">HMG box domain-containing protein</fullName>
    </recommendedName>
</protein>